<keyword evidence="3" id="KW-0547">Nucleotide-binding</keyword>
<dbReference type="EMBL" id="VSSQ01097395">
    <property type="protein sequence ID" value="MPN40781.1"/>
    <property type="molecule type" value="Genomic_DNA"/>
</dbReference>
<keyword evidence="5" id="KW-0067">ATP-binding</keyword>
<keyword evidence="1" id="KW-0028">Amino-acid biosynthesis</keyword>
<comment type="caution">
    <text evidence="6">The sequence shown here is derived from an EMBL/GenBank/DDBJ whole genome shotgun (WGS) entry which is preliminary data.</text>
</comment>
<dbReference type="PANTHER" id="PTHR20861">
    <property type="entry name" value="HOMOSERINE/4-DIPHOSPHOCYTIDYL-2-C-METHYL-D-ERYTHRITOL KINASE"/>
    <property type="match status" value="1"/>
</dbReference>
<dbReference type="Gene3D" id="3.30.230.10">
    <property type="match status" value="1"/>
</dbReference>
<protein>
    <submittedName>
        <fullName evidence="6">Homoserine kinase</fullName>
        <ecNumber evidence="6">2.7.1.39</ecNumber>
    </submittedName>
</protein>
<name>A0A645HP07_9ZZZZ</name>
<reference evidence="6" key="1">
    <citation type="submission" date="2019-08" db="EMBL/GenBank/DDBJ databases">
        <authorList>
            <person name="Kucharzyk K."/>
            <person name="Murdoch R.W."/>
            <person name="Higgins S."/>
            <person name="Loffler F."/>
        </authorList>
    </citation>
    <scope>NUCLEOTIDE SEQUENCE</scope>
</reference>
<keyword evidence="2 6" id="KW-0808">Transferase</keyword>
<keyword evidence="4 6" id="KW-0418">Kinase</keyword>
<dbReference type="SUPFAM" id="SSF54211">
    <property type="entry name" value="Ribosomal protein S5 domain 2-like"/>
    <property type="match status" value="1"/>
</dbReference>
<dbReference type="InterPro" id="IPR014721">
    <property type="entry name" value="Ribsml_uS5_D2-typ_fold_subgr"/>
</dbReference>
<gene>
    <name evidence="6" type="primary">thrB_26</name>
    <name evidence="6" type="ORF">SDC9_188320</name>
</gene>
<accession>A0A645HP07</accession>
<dbReference type="GO" id="GO:0004413">
    <property type="term" value="F:homoserine kinase activity"/>
    <property type="evidence" value="ECO:0007669"/>
    <property type="project" value="UniProtKB-EC"/>
</dbReference>
<dbReference type="AlphaFoldDB" id="A0A645HP07"/>
<dbReference type="PANTHER" id="PTHR20861:SF1">
    <property type="entry name" value="HOMOSERINE KINASE"/>
    <property type="match status" value="1"/>
</dbReference>
<dbReference type="EC" id="2.7.1.39" evidence="6"/>
<evidence type="ECO:0000256" key="3">
    <source>
        <dbReference type="ARBA" id="ARBA00022741"/>
    </source>
</evidence>
<dbReference type="GO" id="GO:0005524">
    <property type="term" value="F:ATP binding"/>
    <property type="evidence" value="ECO:0007669"/>
    <property type="project" value="UniProtKB-KW"/>
</dbReference>
<evidence type="ECO:0000256" key="5">
    <source>
        <dbReference type="ARBA" id="ARBA00022840"/>
    </source>
</evidence>
<evidence type="ECO:0000256" key="4">
    <source>
        <dbReference type="ARBA" id="ARBA00022777"/>
    </source>
</evidence>
<proteinExistence type="predicted"/>
<dbReference type="GO" id="GO:0008652">
    <property type="term" value="P:amino acid biosynthetic process"/>
    <property type="evidence" value="ECO:0007669"/>
    <property type="project" value="UniProtKB-KW"/>
</dbReference>
<sequence>MENKVTVKAPASIANLGSGFDTMGIALSLFNTVEMQEWDSITVRTTDGTVPVQGEQNLIYETVKAVYDECGRS</sequence>
<evidence type="ECO:0000256" key="2">
    <source>
        <dbReference type="ARBA" id="ARBA00022679"/>
    </source>
</evidence>
<evidence type="ECO:0000256" key="1">
    <source>
        <dbReference type="ARBA" id="ARBA00022605"/>
    </source>
</evidence>
<evidence type="ECO:0000313" key="6">
    <source>
        <dbReference type="EMBL" id="MPN40781.1"/>
    </source>
</evidence>
<organism evidence="6">
    <name type="scientific">bioreactor metagenome</name>
    <dbReference type="NCBI Taxonomy" id="1076179"/>
    <lineage>
        <taxon>unclassified sequences</taxon>
        <taxon>metagenomes</taxon>
        <taxon>ecological metagenomes</taxon>
    </lineage>
</organism>
<dbReference type="InterPro" id="IPR020568">
    <property type="entry name" value="Ribosomal_Su5_D2-typ_SF"/>
</dbReference>